<feature type="binding site" evidence="5 7">
    <location>
        <position position="136"/>
    </location>
    <ligand>
        <name>Mn(2+)</name>
        <dbReference type="ChEBI" id="CHEBI:29035"/>
        <label>1</label>
    </ligand>
</feature>
<evidence type="ECO:0000256" key="6">
    <source>
        <dbReference type="NCBIfam" id="TIGR01227"/>
    </source>
</evidence>
<dbReference type="EMBL" id="CP023777">
    <property type="protein sequence ID" value="ATL49460.1"/>
    <property type="molecule type" value="Genomic_DNA"/>
</dbReference>
<sequence>MNQYYYPANPHIWRGRNDGDDPSAWRWHQVVKCLDLDKMALPALKEGEKAAVILGFASDEGVRRNKGRTGAVAGPTALRKACANFPVHFDTSSAVFDIGDIVCDDQNLEAAQAALAELVSAILDLGYFPLVLGGGHEVTYANVSGIKQSKSVGDNWAAINFDAHFDIRQPGVEGPSSGTGFYQLAEEARAAGKAFHYLALGIQENSNTKLLFDTAAAFGASYIPGSDFHLDGQNKLIQSIGEFIDSRRHVYLTICLDVFAAAFAPGVSATAFNGILPDQVFLAALRQVLRSGKVVSFDIAELNPAFDIDSRTAKLAASLVFEVMQQVLK</sequence>
<accession>A0A291QZT1</accession>
<dbReference type="NCBIfam" id="TIGR01227">
    <property type="entry name" value="hutG"/>
    <property type="match status" value="1"/>
</dbReference>
<evidence type="ECO:0000256" key="2">
    <source>
        <dbReference type="ARBA" id="ARBA00022801"/>
    </source>
</evidence>
<comment type="similarity">
    <text evidence="5 8">Belongs to the arginase family.</text>
</comment>
<dbReference type="Gene3D" id="3.40.800.10">
    <property type="entry name" value="Ureohydrolase domain"/>
    <property type="match status" value="1"/>
</dbReference>
<dbReference type="AlphaFoldDB" id="A0A291QZT1"/>
<feature type="binding site" evidence="5">
    <location>
        <position position="164"/>
    </location>
    <ligand>
        <name>Mn(2+)</name>
        <dbReference type="ChEBI" id="CHEBI:29035"/>
        <label>2</label>
    </ligand>
</feature>
<keyword evidence="1 5" id="KW-0479">Metal-binding</keyword>
<feature type="binding site" evidence="7">
    <location>
        <position position="257"/>
    </location>
    <ligand>
        <name>Mn(2+)</name>
        <dbReference type="ChEBI" id="CHEBI:29035"/>
        <label>1</label>
    </ligand>
</feature>
<dbReference type="InterPro" id="IPR023696">
    <property type="entry name" value="Ureohydrolase_dom_sf"/>
</dbReference>
<evidence type="ECO:0000256" key="3">
    <source>
        <dbReference type="ARBA" id="ARBA00022808"/>
    </source>
</evidence>
<reference evidence="9 10" key="1">
    <citation type="submission" date="2017-10" db="EMBL/GenBank/DDBJ databases">
        <title>Paenichitinophaga pekingensis gen. nov., sp. nov., isolated from activated sludge.</title>
        <authorList>
            <person name="Jin D."/>
            <person name="Kong X."/>
            <person name="Deng Y."/>
            <person name="Bai Z."/>
        </authorList>
    </citation>
    <scope>NUCLEOTIDE SEQUENCE [LARGE SCALE GENOMIC DNA]</scope>
    <source>
        <strain evidence="9 10">13</strain>
    </source>
</reference>
<dbReference type="GO" id="GO:0008783">
    <property type="term" value="F:agmatinase activity"/>
    <property type="evidence" value="ECO:0007669"/>
    <property type="project" value="TreeGrafter"/>
</dbReference>
<comment type="catalytic activity">
    <reaction evidence="5">
        <text>N-formimidoyl-L-glutamate + H2O = formamide + L-glutamate</text>
        <dbReference type="Rhea" id="RHEA:22492"/>
        <dbReference type="ChEBI" id="CHEBI:15377"/>
        <dbReference type="ChEBI" id="CHEBI:16397"/>
        <dbReference type="ChEBI" id="CHEBI:29985"/>
        <dbReference type="ChEBI" id="CHEBI:58928"/>
        <dbReference type="EC" id="3.5.3.8"/>
    </reaction>
</comment>
<evidence type="ECO:0000256" key="8">
    <source>
        <dbReference type="PROSITE-ProRule" id="PRU00742"/>
    </source>
</evidence>
<dbReference type="RefSeq" id="WP_098195827.1">
    <property type="nucleotide sequence ID" value="NZ_CP023777.1"/>
</dbReference>
<keyword evidence="4 5" id="KW-0464">Manganese</keyword>
<keyword evidence="10" id="KW-1185">Reference proteome</keyword>
<evidence type="ECO:0000313" key="10">
    <source>
        <dbReference type="Proteomes" id="UP000220133"/>
    </source>
</evidence>
<keyword evidence="2 5" id="KW-0378">Hydrolase</keyword>
<feature type="binding site" evidence="5 7">
    <location>
        <position position="162"/>
    </location>
    <ligand>
        <name>Mn(2+)</name>
        <dbReference type="ChEBI" id="CHEBI:29035"/>
        <label>1</label>
    </ligand>
</feature>
<proteinExistence type="inferred from homology"/>
<dbReference type="PIRSF" id="PIRSF036979">
    <property type="entry name" value="Arginase"/>
    <property type="match status" value="1"/>
</dbReference>
<protein>
    <recommendedName>
        <fullName evidence="5 6">Formimidoylglutamase</fullName>
        <ecNumber evidence="5 6">3.5.3.8</ecNumber>
    </recommendedName>
    <alternativeName>
        <fullName evidence="5">Formiminoglutamase</fullName>
    </alternativeName>
    <alternativeName>
        <fullName evidence="5">Formiminoglutamate hydrolase</fullName>
    </alternativeName>
</protein>
<dbReference type="OrthoDB" id="9788689at2"/>
<dbReference type="Pfam" id="PF00491">
    <property type="entry name" value="Arginase"/>
    <property type="match status" value="1"/>
</dbReference>
<name>A0A291QZT1_9BACT</name>
<dbReference type="InterPro" id="IPR006035">
    <property type="entry name" value="Ureohydrolase"/>
</dbReference>
<evidence type="ECO:0000256" key="5">
    <source>
        <dbReference type="HAMAP-Rule" id="MF_00737"/>
    </source>
</evidence>
<evidence type="ECO:0000313" key="9">
    <source>
        <dbReference type="EMBL" id="ATL49460.1"/>
    </source>
</evidence>
<dbReference type="InterPro" id="IPR005923">
    <property type="entry name" value="HutG"/>
</dbReference>
<feature type="binding site" evidence="5 7">
    <location>
        <position position="255"/>
    </location>
    <ligand>
        <name>Mn(2+)</name>
        <dbReference type="ChEBI" id="CHEBI:29035"/>
        <label>1</label>
    </ligand>
</feature>
<feature type="binding site" evidence="5">
    <location>
        <position position="162"/>
    </location>
    <ligand>
        <name>Mn(2+)</name>
        <dbReference type="ChEBI" id="CHEBI:29035"/>
        <label>2</label>
    </ligand>
</feature>
<dbReference type="CDD" id="cd09988">
    <property type="entry name" value="Formimidoylglutamase"/>
    <property type="match status" value="1"/>
</dbReference>
<comment type="cofactor">
    <cofactor evidence="5 7">
        <name>Mn(2+)</name>
        <dbReference type="ChEBI" id="CHEBI:29035"/>
    </cofactor>
    <text evidence="5 7">Binds 2 manganese ions per subunit.</text>
</comment>
<evidence type="ECO:0000256" key="1">
    <source>
        <dbReference type="ARBA" id="ARBA00022723"/>
    </source>
</evidence>
<comment type="pathway">
    <text evidence="5">Amino-acid degradation; L-histidine degradation into L-glutamate; L-glutamate from N-formimidoyl-L-glutamate (hydrolase route): step 1/1.</text>
</comment>
<dbReference type="PANTHER" id="PTHR11358:SF35">
    <property type="entry name" value="FORMIMIDOYLGLUTAMASE"/>
    <property type="match status" value="1"/>
</dbReference>
<dbReference type="PROSITE" id="PS51409">
    <property type="entry name" value="ARGINASE_2"/>
    <property type="match status" value="1"/>
</dbReference>
<dbReference type="HAMAP" id="MF_00737">
    <property type="entry name" value="Formimidoylglutam"/>
    <property type="match status" value="1"/>
</dbReference>
<dbReference type="GO" id="GO:0050415">
    <property type="term" value="F:formimidoylglutamase activity"/>
    <property type="evidence" value="ECO:0007669"/>
    <property type="project" value="UniProtKB-UniRule"/>
</dbReference>
<dbReference type="PANTHER" id="PTHR11358">
    <property type="entry name" value="ARGINASE/AGMATINASE"/>
    <property type="match status" value="1"/>
</dbReference>
<dbReference type="EC" id="3.5.3.8" evidence="5 6"/>
<dbReference type="UniPathway" id="UPA00379">
    <property type="reaction ID" value="UER00552"/>
</dbReference>
<dbReference type="KEGG" id="cbae:COR50_21030"/>
<dbReference type="GO" id="GO:0019557">
    <property type="term" value="P:L-histidine catabolic process to glutamate and formate"/>
    <property type="evidence" value="ECO:0007669"/>
    <property type="project" value="UniProtKB-UniPathway"/>
</dbReference>
<feature type="binding site" evidence="5">
    <location>
        <position position="255"/>
    </location>
    <ligand>
        <name>Mn(2+)</name>
        <dbReference type="ChEBI" id="CHEBI:29035"/>
        <label>2</label>
    </ligand>
</feature>
<organism evidence="9 10">
    <name type="scientific">Chitinophaga caeni</name>
    <dbReference type="NCBI Taxonomy" id="2029983"/>
    <lineage>
        <taxon>Bacteria</taxon>
        <taxon>Pseudomonadati</taxon>
        <taxon>Bacteroidota</taxon>
        <taxon>Chitinophagia</taxon>
        <taxon>Chitinophagales</taxon>
        <taxon>Chitinophagaceae</taxon>
        <taxon>Chitinophaga</taxon>
    </lineage>
</organism>
<dbReference type="SUPFAM" id="SSF52768">
    <property type="entry name" value="Arginase/deacetylase"/>
    <property type="match status" value="1"/>
</dbReference>
<evidence type="ECO:0000256" key="4">
    <source>
        <dbReference type="ARBA" id="ARBA00023211"/>
    </source>
</evidence>
<dbReference type="GO" id="GO:0019556">
    <property type="term" value="P:L-histidine catabolic process to glutamate and formamide"/>
    <property type="evidence" value="ECO:0007669"/>
    <property type="project" value="UniProtKB-UniRule"/>
</dbReference>
<feature type="binding site" evidence="7">
    <location>
        <position position="164"/>
    </location>
    <ligand>
        <name>Mn(2+)</name>
        <dbReference type="ChEBI" id="CHEBI:29035"/>
        <label>1</label>
    </ligand>
</feature>
<dbReference type="Proteomes" id="UP000220133">
    <property type="component" value="Chromosome"/>
</dbReference>
<dbReference type="GO" id="GO:0033389">
    <property type="term" value="P:putrescine biosynthetic process from arginine, via agmatine"/>
    <property type="evidence" value="ECO:0007669"/>
    <property type="project" value="TreeGrafter"/>
</dbReference>
<feature type="binding site" evidence="5 7">
    <location>
        <position position="166"/>
    </location>
    <ligand>
        <name>Mn(2+)</name>
        <dbReference type="ChEBI" id="CHEBI:29035"/>
        <label>1</label>
    </ligand>
</feature>
<gene>
    <name evidence="5 9" type="primary">hutG</name>
    <name evidence="9" type="ORF">COR50_21030</name>
</gene>
<evidence type="ECO:0000256" key="7">
    <source>
        <dbReference type="PIRSR" id="PIRSR036979-1"/>
    </source>
</evidence>
<feature type="binding site" evidence="5">
    <location>
        <position position="257"/>
    </location>
    <ligand>
        <name>Mn(2+)</name>
        <dbReference type="ChEBI" id="CHEBI:29035"/>
        <label>2</label>
    </ligand>
</feature>
<dbReference type="GO" id="GO:0030145">
    <property type="term" value="F:manganese ion binding"/>
    <property type="evidence" value="ECO:0007669"/>
    <property type="project" value="UniProtKB-UniRule"/>
</dbReference>
<comment type="function">
    <text evidence="5">Catalyzes the conversion of N-formimidoyl-L-glutamate to L-glutamate and formamide.</text>
</comment>
<keyword evidence="3 5" id="KW-0369">Histidine metabolism</keyword>